<keyword evidence="2" id="KW-1185">Reference proteome</keyword>
<dbReference type="AlphaFoldDB" id="A0A1M6CTL6"/>
<dbReference type="Pfam" id="PF13557">
    <property type="entry name" value="Phenol_MetA_deg"/>
    <property type="match status" value="1"/>
</dbReference>
<name>A0A1M6CTL6_9FLAO</name>
<organism evidence="1 2">
    <name type="scientific">Aquimarina spongiae</name>
    <dbReference type="NCBI Taxonomy" id="570521"/>
    <lineage>
        <taxon>Bacteria</taxon>
        <taxon>Pseudomonadati</taxon>
        <taxon>Bacteroidota</taxon>
        <taxon>Flavobacteriia</taxon>
        <taxon>Flavobacteriales</taxon>
        <taxon>Flavobacteriaceae</taxon>
        <taxon>Aquimarina</taxon>
    </lineage>
</organism>
<dbReference type="InterPro" id="IPR025737">
    <property type="entry name" value="FApF"/>
</dbReference>
<accession>A0A1M6CTL6</accession>
<dbReference type="SUPFAM" id="SSF56935">
    <property type="entry name" value="Porins"/>
    <property type="match status" value="1"/>
</dbReference>
<protein>
    <submittedName>
        <fullName evidence="1">Putative MetA-pathway of phenol degradation</fullName>
    </submittedName>
</protein>
<dbReference type="Proteomes" id="UP000184432">
    <property type="component" value="Unassembled WGS sequence"/>
</dbReference>
<reference evidence="2" key="1">
    <citation type="submission" date="2016-11" db="EMBL/GenBank/DDBJ databases">
        <authorList>
            <person name="Varghese N."/>
            <person name="Submissions S."/>
        </authorList>
    </citation>
    <scope>NUCLEOTIDE SEQUENCE [LARGE SCALE GENOMIC DNA]</scope>
    <source>
        <strain evidence="2">DSM 22623</strain>
    </source>
</reference>
<gene>
    <name evidence="1" type="ORF">SAMN04488508_102268</name>
</gene>
<evidence type="ECO:0000313" key="2">
    <source>
        <dbReference type="Proteomes" id="UP000184432"/>
    </source>
</evidence>
<dbReference type="EMBL" id="FQYP01000002">
    <property type="protein sequence ID" value="SHI64211.1"/>
    <property type="molecule type" value="Genomic_DNA"/>
</dbReference>
<sequence length="350" mass="39110">MDELYNQLSIMKLYIHALFLGATQLFFAQETVENKWSGSRPDGHAPISVMGDHTHGKGEFMFSYRYMYMNMEDLNRGSENVPFSNALRPNDIYMVTPTQMPMQMHMLGAMYAPSDKVTLMVMANYLSSEMDHITAMGGTFTTEASGFGDTKIAVLYKFFNSNRQQLHAQVGISIPTGSIDEMDVTPASAPNEVILPYPMQIGSGTWDPELALTYLKQWDKFSFGTQARTTLRLGKNDNEYRLGNRYSINNWLALKATNWLSFSGRFELGAIDRIEGANPALNPMMVITADTANSGMTYANAGLGFNLYAFQGGLKNLRLGFEAALPIFQNMNGVQLRNKETMTLGLQYAL</sequence>
<dbReference type="STRING" id="570521.SAMN04488508_102268"/>
<evidence type="ECO:0000313" key="1">
    <source>
        <dbReference type="EMBL" id="SHI64211.1"/>
    </source>
</evidence>
<proteinExistence type="predicted"/>